<name>A0A074ZA93_OPIVI</name>
<dbReference type="EMBL" id="KL596895">
    <property type="protein sequence ID" value="KER22512.1"/>
    <property type="molecule type" value="Genomic_DNA"/>
</dbReference>
<dbReference type="OrthoDB" id="39497at2759"/>
<dbReference type="Proteomes" id="UP000054324">
    <property type="component" value="Unassembled WGS sequence"/>
</dbReference>
<feature type="compositionally biased region" description="Basic residues" evidence="1">
    <location>
        <begin position="11"/>
        <end position="23"/>
    </location>
</feature>
<evidence type="ECO:0000256" key="1">
    <source>
        <dbReference type="SAM" id="MobiDB-lite"/>
    </source>
</evidence>
<dbReference type="AlphaFoldDB" id="A0A074ZA93"/>
<evidence type="ECO:0000313" key="2">
    <source>
        <dbReference type="EMBL" id="KER22512.1"/>
    </source>
</evidence>
<dbReference type="RefSeq" id="XP_009173749.1">
    <property type="nucleotide sequence ID" value="XM_009175485.1"/>
</dbReference>
<keyword evidence="3" id="KW-1185">Reference proteome</keyword>
<accession>A0A074ZA93</accession>
<dbReference type="GeneID" id="20323600"/>
<protein>
    <submittedName>
        <fullName evidence="2">Uncharacterized protein</fullName>
    </submittedName>
</protein>
<evidence type="ECO:0000313" key="3">
    <source>
        <dbReference type="Proteomes" id="UP000054324"/>
    </source>
</evidence>
<reference evidence="2 3" key="1">
    <citation type="submission" date="2013-11" db="EMBL/GenBank/DDBJ databases">
        <title>Opisthorchis viverrini - life in the bile duct.</title>
        <authorList>
            <person name="Young N.D."/>
            <person name="Nagarajan N."/>
            <person name="Lin S.J."/>
            <person name="Korhonen P.K."/>
            <person name="Jex A.R."/>
            <person name="Hall R.S."/>
            <person name="Safavi-Hemami H."/>
            <person name="Kaewkong W."/>
            <person name="Bertrand D."/>
            <person name="Gao S."/>
            <person name="Seet Q."/>
            <person name="Wongkham S."/>
            <person name="Teh B.T."/>
            <person name="Wongkham C."/>
            <person name="Intapan P.M."/>
            <person name="Maleewong W."/>
            <person name="Yang X."/>
            <person name="Hu M."/>
            <person name="Wang Z."/>
            <person name="Hofmann A."/>
            <person name="Sternberg P.W."/>
            <person name="Tan P."/>
            <person name="Wang J."/>
            <person name="Gasser R.B."/>
        </authorList>
    </citation>
    <scope>NUCLEOTIDE SEQUENCE [LARGE SCALE GENOMIC DNA]</scope>
</reference>
<gene>
    <name evidence="2" type="ORF">T265_09431</name>
</gene>
<dbReference type="KEGG" id="ovi:T265_09431"/>
<dbReference type="CTD" id="20323600"/>
<proteinExistence type="predicted"/>
<feature type="region of interest" description="Disordered" evidence="1">
    <location>
        <begin position="1"/>
        <end position="23"/>
    </location>
</feature>
<organism evidence="2 3">
    <name type="scientific">Opisthorchis viverrini</name>
    <name type="common">Southeast Asian liver fluke</name>
    <dbReference type="NCBI Taxonomy" id="6198"/>
    <lineage>
        <taxon>Eukaryota</taxon>
        <taxon>Metazoa</taxon>
        <taxon>Spiralia</taxon>
        <taxon>Lophotrochozoa</taxon>
        <taxon>Platyhelminthes</taxon>
        <taxon>Trematoda</taxon>
        <taxon>Digenea</taxon>
        <taxon>Opisthorchiida</taxon>
        <taxon>Opisthorchiata</taxon>
        <taxon>Opisthorchiidae</taxon>
        <taxon>Opisthorchis</taxon>
    </lineage>
</organism>
<sequence length="147" mass="16710">MVTKASDLIRLAKKKPPVGKNNKHHVLRLRGPGWIGPGFSGCPKPHEENEQIEYDDSNQPWDVQHDDDAVVPTVEDQRRGDSWGFLVAENSSTVHDWSRLSWSFPGKRTSRIPVNFMFYLNPNCTKLTDCTHLQISLVLREAHPEPG</sequence>